<accession>A0ABS9SEC8</accession>
<name>A0ABS9SEC8_9BACT</name>
<reference evidence="1 2" key="1">
    <citation type="submission" date="2022-02" db="EMBL/GenBank/DDBJ databases">
        <authorList>
            <person name="Min J."/>
        </authorList>
    </citation>
    <scope>NUCLEOTIDE SEQUENCE [LARGE SCALE GENOMIC DNA]</scope>
    <source>
        <strain evidence="1 2">GR10-1</strain>
    </source>
</reference>
<dbReference type="RefSeq" id="WP_240826120.1">
    <property type="nucleotide sequence ID" value="NZ_JAKWBL010000001.1"/>
</dbReference>
<keyword evidence="2" id="KW-1185">Reference proteome</keyword>
<organism evidence="1 2">
    <name type="scientific">Niabella ginsengisoli</name>
    <dbReference type="NCBI Taxonomy" id="522298"/>
    <lineage>
        <taxon>Bacteria</taxon>
        <taxon>Pseudomonadati</taxon>
        <taxon>Bacteroidota</taxon>
        <taxon>Chitinophagia</taxon>
        <taxon>Chitinophagales</taxon>
        <taxon>Chitinophagaceae</taxon>
        <taxon>Niabella</taxon>
    </lineage>
</organism>
<gene>
    <name evidence="1" type="ORF">MKP09_01560</name>
</gene>
<evidence type="ECO:0000313" key="2">
    <source>
        <dbReference type="Proteomes" id="UP001202248"/>
    </source>
</evidence>
<dbReference type="Proteomes" id="UP001202248">
    <property type="component" value="Unassembled WGS sequence"/>
</dbReference>
<sequence>MRVFKKILLLLATAIALILIVAYFIDGDINVEESIEINAPIATVWGFTNSINHINKWNAWFEKDRNMNTTIYGAEGKVGSKFCWDSENSELGRGCYTLAGFTPNELAELHIKLYMPYEAFAKLYIQLKPFGNHTKVVLNFHCERQYPFTIMKLFGRAEKNISKNYNLSLQQLKKLSEAK</sequence>
<dbReference type="InterPro" id="IPR023393">
    <property type="entry name" value="START-like_dom_sf"/>
</dbReference>
<dbReference type="EMBL" id="JAKWBL010000001">
    <property type="protein sequence ID" value="MCH5596698.1"/>
    <property type="molecule type" value="Genomic_DNA"/>
</dbReference>
<evidence type="ECO:0000313" key="1">
    <source>
        <dbReference type="EMBL" id="MCH5596698.1"/>
    </source>
</evidence>
<proteinExistence type="predicted"/>
<comment type="caution">
    <text evidence="1">The sequence shown here is derived from an EMBL/GenBank/DDBJ whole genome shotgun (WGS) entry which is preliminary data.</text>
</comment>
<dbReference type="Gene3D" id="3.30.530.20">
    <property type="match status" value="1"/>
</dbReference>
<dbReference type="SUPFAM" id="SSF55961">
    <property type="entry name" value="Bet v1-like"/>
    <property type="match status" value="1"/>
</dbReference>
<protein>
    <submittedName>
        <fullName evidence="1">SRPBCC family protein</fullName>
    </submittedName>
</protein>